<accession>A0A1I4C675</accession>
<gene>
    <name evidence="1" type="ORF">SAMN04488125_10454</name>
</gene>
<dbReference type="AlphaFoldDB" id="A0A1I4C675"/>
<reference evidence="2" key="1">
    <citation type="submission" date="2016-10" db="EMBL/GenBank/DDBJ databases">
        <authorList>
            <person name="Varghese N."/>
            <person name="Submissions S."/>
        </authorList>
    </citation>
    <scope>NUCLEOTIDE SEQUENCE [LARGE SCALE GENOMIC DNA]</scope>
    <source>
        <strain evidence="2">CGMCC 1.6474</strain>
    </source>
</reference>
<keyword evidence="2" id="KW-1185">Reference proteome</keyword>
<sequence>MQPNRVQDEAEIVGGQATLLDLRQLLGFRDLEGVGASEEEMAAALDAAHVKIGETPPPSP</sequence>
<evidence type="ECO:0000313" key="2">
    <source>
        <dbReference type="Proteomes" id="UP000198804"/>
    </source>
</evidence>
<organism evidence="1 2">
    <name type="scientific">Methylorubrum salsuginis</name>
    <dbReference type="NCBI Taxonomy" id="414703"/>
    <lineage>
        <taxon>Bacteria</taxon>
        <taxon>Pseudomonadati</taxon>
        <taxon>Pseudomonadota</taxon>
        <taxon>Alphaproteobacteria</taxon>
        <taxon>Hyphomicrobiales</taxon>
        <taxon>Methylobacteriaceae</taxon>
        <taxon>Methylorubrum</taxon>
    </lineage>
</organism>
<protein>
    <submittedName>
        <fullName evidence="1">Uncharacterized protein</fullName>
    </submittedName>
</protein>
<name>A0A1I4C675_9HYPH</name>
<dbReference type="Proteomes" id="UP000198804">
    <property type="component" value="Unassembled WGS sequence"/>
</dbReference>
<dbReference type="EMBL" id="FOSV01000004">
    <property type="protein sequence ID" value="SFK76110.1"/>
    <property type="molecule type" value="Genomic_DNA"/>
</dbReference>
<proteinExistence type="predicted"/>
<evidence type="ECO:0000313" key="1">
    <source>
        <dbReference type="EMBL" id="SFK76110.1"/>
    </source>
</evidence>
<dbReference type="STRING" id="414703.SAMN04488125_10454"/>